<evidence type="ECO:0000313" key="2">
    <source>
        <dbReference type="Proteomes" id="UP000284684"/>
    </source>
</evidence>
<evidence type="ECO:0000313" key="1">
    <source>
        <dbReference type="EMBL" id="ROM94370.1"/>
    </source>
</evidence>
<proteinExistence type="predicted"/>
<accession>A0A423GNU9</accession>
<protein>
    <submittedName>
        <fullName evidence="1">Uncharacterized protein</fullName>
    </submittedName>
</protein>
<sequence>MTNDRTTRRPEPTADRCVGFVAPRRTDSAACSTPYTGADRCTRASAHLLTDYVAQCAAKASANGGGAISSGHCSLCDQSTKSKGKQCDSHGVDLNK</sequence>
<dbReference type="AlphaFoldDB" id="A0A423GNU9"/>
<organism evidence="1 2">
    <name type="scientific">Pseudomonas brassicacearum</name>
    <dbReference type="NCBI Taxonomy" id="930166"/>
    <lineage>
        <taxon>Bacteria</taxon>
        <taxon>Pseudomonadati</taxon>
        <taxon>Pseudomonadota</taxon>
        <taxon>Gammaproteobacteria</taxon>
        <taxon>Pseudomonadales</taxon>
        <taxon>Pseudomonadaceae</taxon>
        <taxon>Pseudomonas</taxon>
    </lineage>
</organism>
<gene>
    <name evidence="1" type="ORF">BK658_17580</name>
</gene>
<reference evidence="1 2" key="1">
    <citation type="submission" date="2016-10" db="EMBL/GenBank/DDBJ databases">
        <title>Comparative genome analysis of multiple Pseudomonas spp. focuses on biocontrol and plant growth promoting traits.</title>
        <authorList>
            <person name="Tao X.-Y."/>
            <person name="Taylor C.G."/>
        </authorList>
    </citation>
    <scope>NUCLEOTIDE SEQUENCE [LARGE SCALE GENOMIC DNA]</scope>
    <source>
        <strain evidence="1 2">37D10</strain>
    </source>
</reference>
<name>A0A423GNU9_9PSED</name>
<comment type="caution">
    <text evidence="1">The sequence shown here is derived from an EMBL/GenBank/DDBJ whole genome shotgun (WGS) entry which is preliminary data.</text>
</comment>
<dbReference type="EMBL" id="MOBI01000020">
    <property type="protein sequence ID" value="ROM94370.1"/>
    <property type="molecule type" value="Genomic_DNA"/>
</dbReference>
<dbReference type="Proteomes" id="UP000284684">
    <property type="component" value="Unassembled WGS sequence"/>
</dbReference>